<organism evidence="7 8">
    <name type="scientific">Tanacetum coccineum</name>
    <dbReference type="NCBI Taxonomy" id="301880"/>
    <lineage>
        <taxon>Eukaryota</taxon>
        <taxon>Viridiplantae</taxon>
        <taxon>Streptophyta</taxon>
        <taxon>Embryophyta</taxon>
        <taxon>Tracheophyta</taxon>
        <taxon>Spermatophyta</taxon>
        <taxon>Magnoliopsida</taxon>
        <taxon>eudicotyledons</taxon>
        <taxon>Gunneridae</taxon>
        <taxon>Pentapetalae</taxon>
        <taxon>asterids</taxon>
        <taxon>campanulids</taxon>
        <taxon>Asterales</taxon>
        <taxon>Asteraceae</taxon>
        <taxon>Asteroideae</taxon>
        <taxon>Anthemideae</taxon>
        <taxon>Anthemidinae</taxon>
        <taxon>Tanacetum</taxon>
    </lineage>
</organism>
<sequence>MVNSCKNPTVYTAFHIRIGDLDQGTFENGQEVAVKRLSGKSTQGYEEFKNEVICISKLQHRNLVKLLGWSIKRYENLLIYEYMPNGSLDSFIFASNILLDHDMNPKISDFGMARSFEGNETQANTERIVGTVGYMSPELLHGQAWRMHSKGRSMEFIDTTLAESSNPSEVLRSMEVGLSCVQENPEDRPEMSLVVPALRNDGAFPTPKQP</sequence>
<protein>
    <submittedName>
        <fullName evidence="7">G-type lectin S-receptor-like serine/threonine-protein kinase</fullName>
    </submittedName>
</protein>
<accession>A0ABQ5GD20</accession>
<evidence type="ECO:0000256" key="5">
    <source>
        <dbReference type="ARBA" id="ARBA00022840"/>
    </source>
</evidence>
<evidence type="ECO:0000256" key="1">
    <source>
        <dbReference type="ARBA" id="ARBA00022527"/>
    </source>
</evidence>
<dbReference type="InterPro" id="IPR011009">
    <property type="entry name" value="Kinase-like_dom_sf"/>
</dbReference>
<dbReference type="PANTHER" id="PTHR27002:SF851">
    <property type="entry name" value="G-TYPE LECTIN S-RECEPTOR-LIKE SERINE_THREONINE-PROTEIN KINASE SD1-1"/>
    <property type="match status" value="1"/>
</dbReference>
<dbReference type="InterPro" id="IPR000719">
    <property type="entry name" value="Prot_kinase_dom"/>
</dbReference>
<keyword evidence="8" id="KW-1185">Reference proteome</keyword>
<dbReference type="SUPFAM" id="SSF56112">
    <property type="entry name" value="Protein kinase-like (PK-like)"/>
    <property type="match status" value="1"/>
</dbReference>
<evidence type="ECO:0000256" key="2">
    <source>
        <dbReference type="ARBA" id="ARBA00022679"/>
    </source>
</evidence>
<evidence type="ECO:0000313" key="7">
    <source>
        <dbReference type="EMBL" id="GJT73375.1"/>
    </source>
</evidence>
<keyword evidence="4" id="KW-0418">Kinase</keyword>
<dbReference type="InterPro" id="IPR001245">
    <property type="entry name" value="Ser-Thr/Tyr_kinase_cat_dom"/>
</dbReference>
<dbReference type="PANTHER" id="PTHR27002">
    <property type="entry name" value="RECEPTOR-LIKE SERINE/THREONINE-PROTEIN KINASE SD1-8"/>
    <property type="match status" value="1"/>
</dbReference>
<proteinExistence type="predicted"/>
<dbReference type="PROSITE" id="PS50011">
    <property type="entry name" value="PROTEIN_KINASE_DOM"/>
    <property type="match status" value="1"/>
</dbReference>
<evidence type="ECO:0000256" key="3">
    <source>
        <dbReference type="ARBA" id="ARBA00022741"/>
    </source>
</evidence>
<reference evidence="7" key="1">
    <citation type="journal article" date="2022" name="Int. J. Mol. Sci.">
        <title>Draft Genome of Tanacetum Coccineum: Genomic Comparison of Closely Related Tanacetum-Family Plants.</title>
        <authorList>
            <person name="Yamashiro T."/>
            <person name="Shiraishi A."/>
            <person name="Nakayama K."/>
            <person name="Satake H."/>
        </authorList>
    </citation>
    <scope>NUCLEOTIDE SEQUENCE</scope>
</reference>
<dbReference type="Pfam" id="PF00069">
    <property type="entry name" value="Pkinase"/>
    <property type="match status" value="1"/>
</dbReference>
<feature type="domain" description="Protein kinase" evidence="6">
    <location>
        <begin position="1"/>
        <end position="210"/>
    </location>
</feature>
<keyword evidence="3" id="KW-0547">Nucleotide-binding</keyword>
<dbReference type="Gene3D" id="1.10.510.10">
    <property type="entry name" value="Transferase(Phosphotransferase) domain 1"/>
    <property type="match status" value="2"/>
</dbReference>
<dbReference type="EMBL" id="BQNB010018346">
    <property type="protein sequence ID" value="GJT73375.1"/>
    <property type="molecule type" value="Genomic_DNA"/>
</dbReference>
<dbReference type="Gene3D" id="3.30.200.20">
    <property type="entry name" value="Phosphorylase Kinase, domain 1"/>
    <property type="match status" value="1"/>
</dbReference>
<comment type="caution">
    <text evidence="7">The sequence shown here is derived from an EMBL/GenBank/DDBJ whole genome shotgun (WGS) entry which is preliminary data.</text>
</comment>
<reference evidence="7" key="2">
    <citation type="submission" date="2022-01" db="EMBL/GenBank/DDBJ databases">
        <authorList>
            <person name="Yamashiro T."/>
            <person name="Shiraishi A."/>
            <person name="Satake H."/>
            <person name="Nakayama K."/>
        </authorList>
    </citation>
    <scope>NUCLEOTIDE SEQUENCE</scope>
</reference>
<evidence type="ECO:0000313" key="8">
    <source>
        <dbReference type="Proteomes" id="UP001151760"/>
    </source>
</evidence>
<dbReference type="Proteomes" id="UP001151760">
    <property type="component" value="Unassembled WGS sequence"/>
</dbReference>
<dbReference type="Pfam" id="PF07714">
    <property type="entry name" value="PK_Tyr_Ser-Thr"/>
    <property type="match status" value="1"/>
</dbReference>
<gene>
    <name evidence="7" type="ORF">Tco_1032661</name>
</gene>
<evidence type="ECO:0000259" key="6">
    <source>
        <dbReference type="PROSITE" id="PS50011"/>
    </source>
</evidence>
<name>A0ABQ5GD20_9ASTR</name>
<evidence type="ECO:0000256" key="4">
    <source>
        <dbReference type="ARBA" id="ARBA00022777"/>
    </source>
</evidence>
<keyword evidence="5" id="KW-0067">ATP-binding</keyword>
<keyword evidence="1" id="KW-0723">Serine/threonine-protein kinase</keyword>
<keyword evidence="2" id="KW-0808">Transferase</keyword>